<dbReference type="Gene3D" id="3.40.50.2300">
    <property type="match status" value="2"/>
</dbReference>
<dbReference type="SMART" id="SM00354">
    <property type="entry name" value="HTH_LACI"/>
    <property type="match status" value="1"/>
</dbReference>
<evidence type="ECO:0000259" key="4">
    <source>
        <dbReference type="PROSITE" id="PS50932"/>
    </source>
</evidence>
<dbReference type="KEGG" id="xya:ET471_02630"/>
<dbReference type="InterPro" id="IPR000843">
    <property type="entry name" value="HTH_LacI"/>
</dbReference>
<evidence type="ECO:0000256" key="3">
    <source>
        <dbReference type="ARBA" id="ARBA00023163"/>
    </source>
</evidence>
<evidence type="ECO:0000313" key="6">
    <source>
        <dbReference type="Proteomes" id="UP000292118"/>
    </source>
</evidence>
<organism evidence="5 6">
    <name type="scientific">Xylanimonas protaetiae</name>
    <dbReference type="NCBI Taxonomy" id="2509457"/>
    <lineage>
        <taxon>Bacteria</taxon>
        <taxon>Bacillati</taxon>
        <taxon>Actinomycetota</taxon>
        <taxon>Actinomycetes</taxon>
        <taxon>Micrococcales</taxon>
        <taxon>Promicromonosporaceae</taxon>
        <taxon>Xylanimonas</taxon>
    </lineage>
</organism>
<dbReference type="Proteomes" id="UP000292118">
    <property type="component" value="Chromosome"/>
</dbReference>
<dbReference type="PANTHER" id="PTHR30146">
    <property type="entry name" value="LACI-RELATED TRANSCRIPTIONAL REPRESSOR"/>
    <property type="match status" value="1"/>
</dbReference>
<keyword evidence="6" id="KW-1185">Reference proteome</keyword>
<proteinExistence type="predicted"/>
<dbReference type="Pfam" id="PF00356">
    <property type="entry name" value="LacI"/>
    <property type="match status" value="1"/>
</dbReference>
<name>A0A4P6F1R6_9MICO</name>
<dbReference type="Pfam" id="PF13377">
    <property type="entry name" value="Peripla_BP_3"/>
    <property type="match status" value="1"/>
</dbReference>
<dbReference type="RefSeq" id="WP_129186475.1">
    <property type="nucleotide sequence ID" value="NZ_CP035493.1"/>
</dbReference>
<feature type="domain" description="HTH lacI-type" evidence="4">
    <location>
        <begin position="2"/>
        <end position="56"/>
    </location>
</feature>
<dbReference type="InterPro" id="IPR028082">
    <property type="entry name" value="Peripla_BP_I"/>
</dbReference>
<protein>
    <submittedName>
        <fullName evidence="5">LacI family transcriptional regulator</fullName>
    </submittedName>
</protein>
<reference evidence="5 6" key="1">
    <citation type="submission" date="2019-01" db="EMBL/GenBank/DDBJ databases">
        <title>Genome sequencing of strain FW10M-9.</title>
        <authorList>
            <person name="Heo J."/>
            <person name="Kim S.-J."/>
            <person name="Kim J.-S."/>
            <person name="Hong S.-B."/>
            <person name="Kwon S.-W."/>
        </authorList>
    </citation>
    <scope>NUCLEOTIDE SEQUENCE [LARGE SCALE GENOMIC DNA]</scope>
    <source>
        <strain evidence="5 6">FW10M-9</strain>
    </source>
</reference>
<dbReference type="OrthoDB" id="9798934at2"/>
<dbReference type="CDD" id="cd01392">
    <property type="entry name" value="HTH_LacI"/>
    <property type="match status" value="1"/>
</dbReference>
<dbReference type="GO" id="GO:0000976">
    <property type="term" value="F:transcription cis-regulatory region binding"/>
    <property type="evidence" value="ECO:0007669"/>
    <property type="project" value="TreeGrafter"/>
</dbReference>
<dbReference type="SUPFAM" id="SSF47413">
    <property type="entry name" value="lambda repressor-like DNA-binding domains"/>
    <property type="match status" value="1"/>
</dbReference>
<dbReference type="PROSITE" id="PS50932">
    <property type="entry name" value="HTH_LACI_2"/>
    <property type="match status" value="1"/>
</dbReference>
<dbReference type="GO" id="GO:0003700">
    <property type="term" value="F:DNA-binding transcription factor activity"/>
    <property type="evidence" value="ECO:0007669"/>
    <property type="project" value="TreeGrafter"/>
</dbReference>
<sequence length="343" mass="35779">MTSAHAVARLAGVSVSTVSRALTSPDQVAPATRERVTAAAAQLDYRPNPTARSLRLGRTETLGLVVPDLENPFFTSIVKAVEARARYGGYSLIVSDSEEEPENEPALVATMRQRTDGIVLASLRSDDDVVRAMVGTTPAVIVNRYVEGLPAVTADDADGAAQVFAHLRALGHRRIAVAGGPESSRSGVERLRGLRAAAARHDDVELVELGSFPPYYSGGAAAADLAVSIGATAVVAHNDVMAAGIIGRARDRGIHVPGDLSVAGFDDSSVATVLSPALTTVRVPRTRLGRRAVDLLLGQLDGRERAAPPTGPQILAVDLVIRGSSAEPGRRPVSPGADFPDSE</sequence>
<dbReference type="PANTHER" id="PTHR30146:SF138">
    <property type="entry name" value="TRANSCRIPTIONAL REGULATORY PROTEIN"/>
    <property type="match status" value="1"/>
</dbReference>
<keyword evidence="1" id="KW-0805">Transcription regulation</keyword>
<dbReference type="SUPFAM" id="SSF53822">
    <property type="entry name" value="Periplasmic binding protein-like I"/>
    <property type="match status" value="1"/>
</dbReference>
<accession>A0A4P6F1R6</accession>
<dbReference type="AlphaFoldDB" id="A0A4P6F1R6"/>
<dbReference type="EMBL" id="CP035493">
    <property type="protein sequence ID" value="QAY69075.1"/>
    <property type="molecule type" value="Genomic_DNA"/>
</dbReference>
<dbReference type="InterPro" id="IPR046335">
    <property type="entry name" value="LacI/GalR-like_sensor"/>
</dbReference>
<dbReference type="Gene3D" id="1.10.260.40">
    <property type="entry name" value="lambda repressor-like DNA-binding domains"/>
    <property type="match status" value="1"/>
</dbReference>
<evidence type="ECO:0000313" key="5">
    <source>
        <dbReference type="EMBL" id="QAY69075.1"/>
    </source>
</evidence>
<gene>
    <name evidence="5" type="ORF">ET471_02630</name>
</gene>
<dbReference type="InterPro" id="IPR010982">
    <property type="entry name" value="Lambda_DNA-bd_dom_sf"/>
</dbReference>
<keyword evidence="3" id="KW-0804">Transcription</keyword>
<evidence type="ECO:0000256" key="1">
    <source>
        <dbReference type="ARBA" id="ARBA00023015"/>
    </source>
</evidence>
<dbReference type="CDD" id="cd06267">
    <property type="entry name" value="PBP1_LacI_sugar_binding-like"/>
    <property type="match status" value="1"/>
</dbReference>
<keyword evidence="2" id="KW-0238">DNA-binding</keyword>
<evidence type="ECO:0000256" key="2">
    <source>
        <dbReference type="ARBA" id="ARBA00023125"/>
    </source>
</evidence>